<evidence type="ECO:0000259" key="3">
    <source>
        <dbReference type="PROSITE" id="PS51717"/>
    </source>
</evidence>
<dbReference type="OrthoDB" id="310103at2759"/>
<keyword evidence="5" id="KW-1185">Reference proteome</keyword>
<name>A0A8S1PXF2_9CILI</name>
<evidence type="ECO:0008006" key="6">
    <source>
        <dbReference type="Google" id="ProtNLM"/>
    </source>
</evidence>
<dbReference type="Proteomes" id="UP000692954">
    <property type="component" value="Unassembled WGS sequence"/>
</dbReference>
<comment type="caution">
    <text evidence="4">The sequence shown here is derived from an EMBL/GenBank/DDBJ whole genome shotgun (WGS) entry which is preliminary data.</text>
</comment>
<protein>
    <recommendedName>
        <fullName evidence="6">VLIG-type G domain-containing protein</fullName>
    </recommendedName>
</protein>
<dbReference type="Pfam" id="PF13519">
    <property type="entry name" value="VWA_2"/>
    <property type="match status" value="1"/>
</dbReference>
<dbReference type="SMART" id="SM00327">
    <property type="entry name" value="VWA"/>
    <property type="match status" value="1"/>
</dbReference>
<evidence type="ECO:0000256" key="1">
    <source>
        <dbReference type="SAM" id="Coils"/>
    </source>
</evidence>
<feature type="domain" description="VLIG-type G" evidence="3">
    <location>
        <begin position="685"/>
        <end position="787"/>
    </location>
</feature>
<dbReference type="InterPro" id="IPR002035">
    <property type="entry name" value="VWF_A"/>
</dbReference>
<feature type="coiled-coil region" evidence="1">
    <location>
        <begin position="555"/>
        <end position="617"/>
    </location>
</feature>
<evidence type="ECO:0000313" key="5">
    <source>
        <dbReference type="Proteomes" id="UP000692954"/>
    </source>
</evidence>
<keyword evidence="1" id="KW-0175">Coiled coil</keyword>
<feature type="coiled-coil region" evidence="1">
    <location>
        <begin position="433"/>
        <end position="521"/>
    </location>
</feature>
<dbReference type="PANTHER" id="PTHR14819">
    <property type="entry name" value="GTP-BINDING"/>
    <property type="match status" value="1"/>
</dbReference>
<dbReference type="PROSITE" id="PS51717">
    <property type="entry name" value="G_VLIG"/>
    <property type="match status" value="1"/>
</dbReference>
<proteinExistence type="predicted"/>
<evidence type="ECO:0000313" key="4">
    <source>
        <dbReference type="EMBL" id="CAD8107836.1"/>
    </source>
</evidence>
<dbReference type="InterPro" id="IPR030383">
    <property type="entry name" value="G_VLIG_dom"/>
</dbReference>
<dbReference type="CDD" id="cd00198">
    <property type="entry name" value="vWFA"/>
    <property type="match status" value="1"/>
</dbReference>
<dbReference type="PROSITE" id="PS50234">
    <property type="entry name" value="VWFA"/>
    <property type="match status" value="1"/>
</dbReference>
<dbReference type="EMBL" id="CAJJDN010000089">
    <property type="protein sequence ID" value="CAD8107836.1"/>
    <property type="molecule type" value="Genomic_DNA"/>
</dbReference>
<evidence type="ECO:0000259" key="2">
    <source>
        <dbReference type="PROSITE" id="PS50234"/>
    </source>
</evidence>
<dbReference type="PANTHER" id="PTHR14819:SF25">
    <property type="entry name" value="CHROMOSOME UNDETERMINED SCAFFOLD_52, WHOLE GENOME SHOTGUN SEQUENCE"/>
    <property type="match status" value="1"/>
</dbReference>
<dbReference type="Pfam" id="PF25683">
    <property type="entry name" value="URGCP_GTPase"/>
    <property type="match status" value="1"/>
</dbReference>
<dbReference type="GO" id="GO:0005525">
    <property type="term" value="F:GTP binding"/>
    <property type="evidence" value="ECO:0007669"/>
    <property type="project" value="InterPro"/>
</dbReference>
<dbReference type="InterPro" id="IPR052986">
    <property type="entry name" value="VLIG_GTPase"/>
</dbReference>
<organism evidence="4 5">
    <name type="scientific">Paramecium sonneborni</name>
    <dbReference type="NCBI Taxonomy" id="65129"/>
    <lineage>
        <taxon>Eukaryota</taxon>
        <taxon>Sar</taxon>
        <taxon>Alveolata</taxon>
        <taxon>Ciliophora</taxon>
        <taxon>Intramacronucleata</taxon>
        <taxon>Oligohymenophorea</taxon>
        <taxon>Peniculida</taxon>
        <taxon>Parameciidae</taxon>
        <taxon>Paramecium</taxon>
    </lineage>
</organism>
<accession>A0A8S1PXF2</accession>
<gene>
    <name evidence="4" type="ORF">PSON_ATCC_30995.1.T0890229</name>
</gene>
<feature type="domain" description="VWFA" evidence="2">
    <location>
        <begin position="1950"/>
        <end position="2123"/>
    </location>
</feature>
<sequence length="2132" mass="254769">MNKNKAYDFDLIYEELQNNTQLELILKMLYIQFIRKNQNSFTSEEVLVHCKKLYHLDCEQYERLYLKLWKDQFQLSPHNVSCYQQFQKLPKHGNIQLYDFNISLSEMSIDEQTHLIENWILQMNDQQLFKCLIPIFFDIIKRGEDSKFFISIINKQLKVKKMDFFFKNGFNMKALFQILYNNSDYELQVMLLKFHCKFNPIPFLYKNLDFDNIKDQDEVYKLNEKLFYIIPDCLTIINFSLNSKQKSFGKTMLINQIFYQMNKFEICDKCEINNSTIDIMFDYSFSGSRQFAIADTHGIIPESMLLKILPFFQIWIIQMNSEKELIETYENLKKLISSLNNLQNSPKFCLVIRNSTESIDKLKSNQKYHEIFKFTQQIHCVQNLTQQDITKNQYDDELEEFQKFIFEIISQASFGNRIQNQNAFLEIIKKFNYENIQLQKQREDEIIINLEKQLKVLIDKPDGFYNKDSFPLRALDYQILKLNEEKNNLQQQNQINNSIKINQIQKEITQLENSIKDLQFTDILNLFCDIFSRNNSYILYLSFVEKLRIFNEVNSNLIQDQVQSLNEKLQILKKNRKALRQNDQQIVEQDDQSKKLKEEIKQIDEELKEQLKRISERNIGIELFWREVISIQNKSVFKKKQINPVDVVYELIKKGEPFEFLDGDQLKIDQQFLKQLIYKFSKQGEEKVLVLSVLGPQSSGKSMILNKIFGCHFWTSVGRCTKGIYLQLLKIQQKNQFDNLFDYILLLDTEGLQNPNQKDPEFDKKIALFVLSISDITLINVKGDIHQQFKNLVEMCIFTFGQMKSVISANKQLSWCFNQNNDVNNFAPFLDQLQGIASNLNIEFSQTEQESESQNIDYNEILDIKKENIQILGFASTERSWQNTSLGMKQNWRQLIINETFCQEAYQYGIRLIKNFVSKIKQLGNDDNSISSLHSFIQNIETHWQSICRLPDLLEFTELKQYKQDELMKNSLDQNYKSQNFYFIENLPHEIQNHLNQQKEKNLSTFQQFQMLKEKEVIAQFDQIKTQIKELLFKIKQEQKISKKIFIKYQNRLTQKIQSQIEECKVTIYSQVKNHETKFQEIKGFSQNEKFVSDISANPQELKQLQKYPNEIEDKFKNKWEQIINDYNQQILNIFNEYSKKQYTSISYSFDQYRLQTKREQEIQDKFINDINKNSLFNNQNNEKNKIFNIFREELKEQQFILLDSTKNITVYGDIFSQPIIEKLKKAKETDLININNFYKVQLEYYIIKKVELEKYLNKGGLYFDFSQKYRIYEQQRQNLKSYIFKFLLIINQFRLIFNQTYYDDLIKAIDIPRKVYESSKSYDQIVLKLFENLSQTFIVPADKIVLNNQEFFQSLKLNYGYLYYVQYKIELNNFNECQQFLQKKIQDDEILLYHSNKIIPKDNQNQSLEYIANQNCKYQKKAFSNSFVEFFSKQMMEKKGWEKLYFQLYDIIYQEMRSNYQIIYKNSQMDSDQELGSANCKLIQIIMSKIKSQIQQFNKQFAIFGITLSDIGERCIYYYSMILIWRFSCYQKWKTLEEGHNNLQKLYPIQFEKFKAQILQNKVQQSSIKAKSLSDAIYQAYINYFYFDNQIKVKNLIKAKIINCYQIIKELDRKLLENYNKNLDENMKIEIFNYITDQKNFIENQVKIQIKQIQEQLKQDFQQQLRDGLTNYLLILKSNIEIILNNIQNQQMYGNKVNEFFESHEQDSRKDLEFEQMMFKLIQPCIFGVQEQNPILNKIKRKFQGIFYHEQYRSIFPQLNLLVLKQEEEIQQLKPYIQQLLTEFNENLRKCQNEILRIDIFDINSEFDEMKLNMIGCIESCPFCNRKCDEPNDNNHRHKCKNGHQLGGMNYVLLKDKPSLLICEEIKDDQILKTQDSTIFRTWKDMKKMYKEWDFDLLTNLEDKDKIKNKMMNVWNGGIGLLVCNFLTQKYGKKIQFINKNEFELTNIHYIIVLDDSQSMQGTRFENAKQGCLNCMKNMQKNPSARISLIIFNSKARVQIDCQQVNIRDQSNKFTYQNGGTNFENAFIEVYNLILKHQNQKFNKHVILFYTDGEAAYPKNAINKFIALSQEQKQAISLYTCTLDNSPITLQLMIQELKNNGFKAKLQKNIEVNQIQSVWTEIIQKGIHVKE</sequence>
<reference evidence="4" key="1">
    <citation type="submission" date="2021-01" db="EMBL/GenBank/DDBJ databases">
        <authorList>
            <consortium name="Genoscope - CEA"/>
            <person name="William W."/>
        </authorList>
    </citation>
    <scope>NUCLEOTIDE SEQUENCE</scope>
</reference>